<keyword evidence="9" id="KW-1185">Reference proteome</keyword>
<feature type="compositionally biased region" description="Low complexity" evidence="6">
    <location>
        <begin position="269"/>
        <end position="280"/>
    </location>
</feature>
<feature type="region of interest" description="Disordered" evidence="6">
    <location>
        <begin position="22"/>
        <end position="69"/>
    </location>
</feature>
<feature type="compositionally biased region" description="Gly residues" evidence="6">
    <location>
        <begin position="281"/>
        <end position="292"/>
    </location>
</feature>
<dbReference type="PANTHER" id="PTHR12146:SF0">
    <property type="entry name" value="RIBOSOMAL PROTEIN S10"/>
    <property type="match status" value="1"/>
</dbReference>
<feature type="region of interest" description="Disordered" evidence="6">
    <location>
        <begin position="89"/>
        <end position="112"/>
    </location>
</feature>
<evidence type="ECO:0000256" key="6">
    <source>
        <dbReference type="SAM" id="MobiDB-lite"/>
    </source>
</evidence>
<evidence type="ECO:0000256" key="3">
    <source>
        <dbReference type="ARBA" id="ARBA00022490"/>
    </source>
</evidence>
<keyword evidence="3" id="KW-0963">Cytoplasm</keyword>
<dbReference type="GeneTree" id="ENSGT00440000034918"/>
<dbReference type="FunFam" id="1.10.10.10:FF:001335">
    <property type="entry name" value="40S ribosomal protein S10"/>
    <property type="match status" value="1"/>
</dbReference>
<dbReference type="Ensembl" id="ENSFALT00000034220.1">
    <property type="protein sequence ID" value="ENSFALP00000023060.1"/>
    <property type="gene ID" value="ENSFALG00000025571.1"/>
</dbReference>
<dbReference type="GO" id="GO:0003735">
    <property type="term" value="F:structural constituent of ribosome"/>
    <property type="evidence" value="ECO:0007669"/>
    <property type="project" value="TreeGrafter"/>
</dbReference>
<name>A0A803VK04_FICAL</name>
<comment type="subcellular location">
    <subcellularLocation>
        <location evidence="1">Cytoplasm</location>
    </subcellularLocation>
</comment>
<dbReference type="AlphaFoldDB" id="A0A803VK04"/>
<comment type="similarity">
    <text evidence="2">Belongs to the eukaryotic ribosomal protein eS10 family.</text>
</comment>
<dbReference type="GO" id="GO:0003723">
    <property type="term" value="F:RNA binding"/>
    <property type="evidence" value="ECO:0007669"/>
    <property type="project" value="TreeGrafter"/>
</dbReference>
<proteinExistence type="inferred from homology"/>
<evidence type="ECO:0000256" key="2">
    <source>
        <dbReference type="ARBA" id="ARBA00007278"/>
    </source>
</evidence>
<feature type="compositionally biased region" description="Low complexity" evidence="6">
    <location>
        <begin position="22"/>
        <end position="31"/>
    </location>
</feature>
<keyword evidence="4" id="KW-0689">Ribosomal protein</keyword>
<dbReference type="InterPro" id="IPR036388">
    <property type="entry name" value="WH-like_DNA-bd_sf"/>
</dbReference>
<evidence type="ECO:0000256" key="5">
    <source>
        <dbReference type="ARBA" id="ARBA00023274"/>
    </source>
</evidence>
<evidence type="ECO:0000256" key="1">
    <source>
        <dbReference type="ARBA" id="ARBA00004496"/>
    </source>
</evidence>
<reference evidence="8 9" key="1">
    <citation type="journal article" date="2012" name="Nature">
        <title>The genomic landscape of species divergence in Ficedula flycatchers.</title>
        <authorList>
            <person name="Ellegren H."/>
            <person name="Smeds L."/>
            <person name="Burri R."/>
            <person name="Olason P.I."/>
            <person name="Backstrom N."/>
            <person name="Kawakami T."/>
            <person name="Kunstner A."/>
            <person name="Makinen H."/>
            <person name="Nadachowska-Brzyska K."/>
            <person name="Qvarnstrom A."/>
            <person name="Uebbing S."/>
            <person name="Wolf J.B."/>
        </authorList>
    </citation>
    <scope>NUCLEOTIDE SEQUENCE [LARGE SCALE GENOMIC DNA]</scope>
</reference>
<dbReference type="InterPro" id="IPR037447">
    <property type="entry name" value="Ribosomal_eS10"/>
</dbReference>
<gene>
    <name evidence="8" type="primary">RPS10</name>
</gene>
<dbReference type="Pfam" id="PF03501">
    <property type="entry name" value="S10_plectin"/>
    <property type="match status" value="1"/>
</dbReference>
<keyword evidence="5" id="KW-0687">Ribonucleoprotein</keyword>
<feature type="domain" description="Plectin/eS10 N-terminal" evidence="7">
    <location>
        <begin position="130"/>
        <end position="224"/>
    </location>
</feature>
<evidence type="ECO:0000313" key="9">
    <source>
        <dbReference type="Proteomes" id="UP000016665"/>
    </source>
</evidence>
<sequence length="292" mass="31745">MPCAKCPACLGGSGAVSPSRFSPLLSLPGGSNPQQGGRAPGWGDTGCAQGDTAPVPPPGTRARGSPGSRRVFWGAERCGASGSLERLAWDGTPGRALQPRSRGHRAPRRAAGDTAGDMWGCHGYGVTMLMPKKNRIAIYELLFKEGVMVAKKDVHMPKHPELVDKNVPNLHVMKAMQSLKSRGYVKEQFAWRHFYWYLTNEGIQYLRDYLHLPPEIVPATLRRSRPETGRPRPKGLEGERPARLTRGEADRDTYRRSAVPPGADKKAEAGAGAATEFQFRGGFGRGRGQPPQ</sequence>
<evidence type="ECO:0000313" key="8">
    <source>
        <dbReference type="Ensembl" id="ENSFALP00000023060.1"/>
    </source>
</evidence>
<reference evidence="8" key="2">
    <citation type="submission" date="2025-08" db="UniProtKB">
        <authorList>
            <consortium name="Ensembl"/>
        </authorList>
    </citation>
    <scope>IDENTIFICATION</scope>
</reference>
<protein>
    <submittedName>
        <fullName evidence="8">Ribosomal protein S10</fullName>
    </submittedName>
</protein>
<dbReference type="GO" id="GO:0022627">
    <property type="term" value="C:cytosolic small ribosomal subunit"/>
    <property type="evidence" value="ECO:0007669"/>
    <property type="project" value="TreeGrafter"/>
</dbReference>
<feature type="compositionally biased region" description="Basic and acidic residues" evidence="6">
    <location>
        <begin position="224"/>
        <end position="255"/>
    </location>
</feature>
<dbReference type="Gene3D" id="1.10.10.10">
    <property type="entry name" value="Winged helix-like DNA-binding domain superfamily/Winged helix DNA-binding domain"/>
    <property type="match status" value="1"/>
</dbReference>
<dbReference type="Proteomes" id="UP000016665">
    <property type="component" value="Chromosome 26"/>
</dbReference>
<dbReference type="PANTHER" id="PTHR12146">
    <property type="entry name" value="40S RIBOSOMAL PROTEIN S10"/>
    <property type="match status" value="1"/>
</dbReference>
<reference evidence="8" key="3">
    <citation type="submission" date="2025-09" db="UniProtKB">
        <authorList>
            <consortium name="Ensembl"/>
        </authorList>
    </citation>
    <scope>IDENTIFICATION</scope>
</reference>
<accession>A0A803VK04</accession>
<evidence type="ECO:0000259" key="7">
    <source>
        <dbReference type="Pfam" id="PF03501"/>
    </source>
</evidence>
<organism evidence="8 9">
    <name type="scientific">Ficedula albicollis</name>
    <name type="common">Collared flycatcher</name>
    <name type="synonym">Muscicapa albicollis</name>
    <dbReference type="NCBI Taxonomy" id="59894"/>
    <lineage>
        <taxon>Eukaryota</taxon>
        <taxon>Metazoa</taxon>
        <taxon>Chordata</taxon>
        <taxon>Craniata</taxon>
        <taxon>Vertebrata</taxon>
        <taxon>Euteleostomi</taxon>
        <taxon>Archelosauria</taxon>
        <taxon>Archosauria</taxon>
        <taxon>Dinosauria</taxon>
        <taxon>Saurischia</taxon>
        <taxon>Theropoda</taxon>
        <taxon>Coelurosauria</taxon>
        <taxon>Aves</taxon>
        <taxon>Neognathae</taxon>
        <taxon>Neoaves</taxon>
        <taxon>Telluraves</taxon>
        <taxon>Australaves</taxon>
        <taxon>Passeriformes</taxon>
        <taxon>Muscicapidae</taxon>
        <taxon>Ficedula</taxon>
    </lineage>
</organism>
<feature type="region of interest" description="Disordered" evidence="6">
    <location>
        <begin position="221"/>
        <end position="292"/>
    </location>
</feature>
<evidence type="ECO:0000256" key="4">
    <source>
        <dbReference type="ARBA" id="ARBA00022980"/>
    </source>
</evidence>
<dbReference type="InterPro" id="IPR005326">
    <property type="entry name" value="Plectin_eS10_N"/>
</dbReference>